<name>A0ABU0FDB4_9HYPH</name>
<dbReference type="GO" id="GO:0016829">
    <property type="term" value="F:lyase activity"/>
    <property type="evidence" value="ECO:0007669"/>
    <property type="project" value="UniProtKB-KW"/>
</dbReference>
<dbReference type="Pfam" id="PF03328">
    <property type="entry name" value="HpcH_HpaI"/>
    <property type="match status" value="1"/>
</dbReference>
<dbReference type="InterPro" id="IPR040442">
    <property type="entry name" value="Pyrv_kinase-like_dom_sf"/>
</dbReference>
<gene>
    <name evidence="5" type="ORF">J3R73_001862</name>
</gene>
<evidence type="ECO:0000256" key="2">
    <source>
        <dbReference type="ARBA" id="ARBA00022723"/>
    </source>
</evidence>
<proteinExistence type="inferred from homology"/>
<organism evidence="5 6">
    <name type="scientific">Labrys monachus</name>
    <dbReference type="NCBI Taxonomy" id="217067"/>
    <lineage>
        <taxon>Bacteria</taxon>
        <taxon>Pseudomonadati</taxon>
        <taxon>Pseudomonadota</taxon>
        <taxon>Alphaproteobacteria</taxon>
        <taxon>Hyphomicrobiales</taxon>
        <taxon>Xanthobacteraceae</taxon>
        <taxon>Labrys</taxon>
    </lineage>
</organism>
<dbReference type="InterPro" id="IPR005000">
    <property type="entry name" value="Aldolase/citrate-lyase_domain"/>
</dbReference>
<evidence type="ECO:0000256" key="1">
    <source>
        <dbReference type="ARBA" id="ARBA00005568"/>
    </source>
</evidence>
<evidence type="ECO:0000313" key="5">
    <source>
        <dbReference type="EMBL" id="MDQ0392070.1"/>
    </source>
</evidence>
<dbReference type="Gene3D" id="3.20.20.60">
    <property type="entry name" value="Phosphoenolpyruvate-binding domains"/>
    <property type="match status" value="1"/>
</dbReference>
<protein>
    <submittedName>
        <fullName evidence="5">4-hydroxy-2-oxoheptanedioate aldolase</fullName>
        <ecNumber evidence="5">4.1.2.52</ecNumber>
    </submittedName>
</protein>
<dbReference type="RefSeq" id="WP_307425380.1">
    <property type="nucleotide sequence ID" value="NZ_JAUSVK010000001.1"/>
</dbReference>
<dbReference type="InterPro" id="IPR050251">
    <property type="entry name" value="HpcH-HpaI_aldolase"/>
</dbReference>
<dbReference type="EMBL" id="JAUSVK010000001">
    <property type="protein sequence ID" value="MDQ0392070.1"/>
    <property type="molecule type" value="Genomic_DNA"/>
</dbReference>
<sequence length="271" mass="28639">MAISNPLRQALQREAPVLGVWLQLAHPGIAEMMGLLGYDIVLIDMEHGPGSLMDTANMMRGVQRSGAGAMVRVPSADPAFLKPLLDQGPDGVMIPMIESAEEARRAVAACRYPPLGTRGWAASSARASRYGIDQDYTLGTARGLVIACQIESVRAVEAIEAICEVEGIDIVFIGRNDLAADAGHTLGLDHPDVNSMVDHVLAVARKAGLKTGTVPSAGRGWPDLFRDGFDVVLPSGDVSLLREAAKTELSAFAAFRGGGAGLQVRELSHGY</sequence>
<keyword evidence="3 5" id="KW-0456">Lyase</keyword>
<dbReference type="EC" id="4.1.2.52" evidence="5"/>
<comment type="caution">
    <text evidence="5">The sequence shown here is derived from an EMBL/GenBank/DDBJ whole genome shotgun (WGS) entry which is preliminary data.</text>
</comment>
<dbReference type="PANTHER" id="PTHR30502">
    <property type="entry name" value="2-KETO-3-DEOXY-L-RHAMNONATE ALDOLASE"/>
    <property type="match status" value="1"/>
</dbReference>
<accession>A0ABU0FDB4</accession>
<evidence type="ECO:0000313" key="6">
    <source>
        <dbReference type="Proteomes" id="UP001237448"/>
    </source>
</evidence>
<keyword evidence="6" id="KW-1185">Reference proteome</keyword>
<keyword evidence="2" id="KW-0479">Metal-binding</keyword>
<dbReference type="SUPFAM" id="SSF51621">
    <property type="entry name" value="Phosphoenolpyruvate/pyruvate domain"/>
    <property type="match status" value="1"/>
</dbReference>
<evidence type="ECO:0000256" key="3">
    <source>
        <dbReference type="ARBA" id="ARBA00023239"/>
    </source>
</evidence>
<feature type="domain" description="HpcH/HpaI aldolase/citrate lyase" evidence="4">
    <location>
        <begin position="19"/>
        <end position="217"/>
    </location>
</feature>
<dbReference type="Proteomes" id="UP001237448">
    <property type="component" value="Unassembled WGS sequence"/>
</dbReference>
<dbReference type="PANTHER" id="PTHR30502:SF0">
    <property type="entry name" value="PHOSPHOENOLPYRUVATE CARBOXYLASE FAMILY PROTEIN"/>
    <property type="match status" value="1"/>
</dbReference>
<evidence type="ECO:0000259" key="4">
    <source>
        <dbReference type="Pfam" id="PF03328"/>
    </source>
</evidence>
<reference evidence="5 6" key="1">
    <citation type="submission" date="2023-07" db="EMBL/GenBank/DDBJ databases">
        <title>Genomic Encyclopedia of Type Strains, Phase IV (KMG-IV): sequencing the most valuable type-strain genomes for metagenomic binning, comparative biology and taxonomic classification.</title>
        <authorList>
            <person name="Goeker M."/>
        </authorList>
    </citation>
    <scope>NUCLEOTIDE SEQUENCE [LARGE SCALE GENOMIC DNA]</scope>
    <source>
        <strain evidence="5 6">DSM 5896</strain>
    </source>
</reference>
<dbReference type="InterPro" id="IPR015813">
    <property type="entry name" value="Pyrv/PenolPyrv_kinase-like_dom"/>
</dbReference>
<comment type="similarity">
    <text evidence="1">Belongs to the HpcH/HpaI aldolase family.</text>
</comment>